<evidence type="ECO:0000313" key="7">
    <source>
        <dbReference type="Proteomes" id="UP000199259"/>
    </source>
</evidence>
<accession>A0A7Z7B082</accession>
<dbReference type="InterPro" id="IPR019881">
    <property type="entry name" value="DAP-NH2Trfase_DapL_Desulfo"/>
</dbReference>
<comment type="cofactor">
    <cofactor evidence="1 4">
        <name>pyridoxal 5'-phosphate</name>
        <dbReference type="ChEBI" id="CHEBI:597326"/>
    </cofactor>
</comment>
<evidence type="ECO:0000313" key="6">
    <source>
        <dbReference type="EMBL" id="SDF94159.1"/>
    </source>
</evidence>
<dbReference type="PANTHER" id="PTHR42832:SF3">
    <property type="entry name" value="L-GLUTAMINE--4-(METHYLSULFANYL)-2-OXOBUTANOATE AMINOTRANSFERASE"/>
    <property type="match status" value="1"/>
</dbReference>
<feature type="domain" description="Aminotransferase class I/classII large" evidence="5">
    <location>
        <begin position="38"/>
        <end position="387"/>
    </location>
</feature>
<dbReference type="InterPro" id="IPR050881">
    <property type="entry name" value="LL-DAP_aminotransferase"/>
</dbReference>
<keyword evidence="7" id="KW-1185">Reference proteome</keyword>
<dbReference type="GO" id="GO:0009089">
    <property type="term" value="P:lysine biosynthetic process via diaminopimelate"/>
    <property type="evidence" value="ECO:0007669"/>
    <property type="project" value="InterPro"/>
</dbReference>
<dbReference type="CDD" id="cd00609">
    <property type="entry name" value="AAT_like"/>
    <property type="match status" value="1"/>
</dbReference>
<evidence type="ECO:0000256" key="4">
    <source>
        <dbReference type="RuleBase" id="RU000481"/>
    </source>
</evidence>
<comment type="caution">
    <text evidence="6">The sequence shown here is derived from an EMBL/GenBank/DDBJ whole genome shotgun (WGS) entry which is preliminary data.</text>
</comment>
<keyword evidence="2 4" id="KW-0032">Aminotransferase</keyword>
<keyword evidence="3 4" id="KW-0808">Transferase</keyword>
<dbReference type="PANTHER" id="PTHR42832">
    <property type="entry name" value="AMINO ACID AMINOTRANSFERASE"/>
    <property type="match status" value="1"/>
</dbReference>
<dbReference type="Gene3D" id="3.40.640.10">
    <property type="entry name" value="Type I PLP-dependent aspartate aminotransferase-like (Major domain)"/>
    <property type="match status" value="1"/>
</dbReference>
<dbReference type="AlphaFoldDB" id="A0A7Z7B082"/>
<dbReference type="Pfam" id="PF00155">
    <property type="entry name" value="Aminotran_1_2"/>
    <property type="match status" value="1"/>
</dbReference>
<comment type="similarity">
    <text evidence="4">Belongs to the class-I pyridoxal-phosphate-dependent aminotransferase family.</text>
</comment>
<dbReference type="EC" id="2.6.1.-" evidence="4"/>
<organism evidence="6 7">
    <name type="scientific">Methanolobus vulcani</name>
    <dbReference type="NCBI Taxonomy" id="38026"/>
    <lineage>
        <taxon>Archaea</taxon>
        <taxon>Methanobacteriati</taxon>
        <taxon>Methanobacteriota</taxon>
        <taxon>Stenosarchaea group</taxon>
        <taxon>Methanomicrobia</taxon>
        <taxon>Methanosarcinales</taxon>
        <taxon>Methanosarcinaceae</taxon>
        <taxon>Methanolobus</taxon>
    </lineage>
</organism>
<protein>
    <recommendedName>
        <fullName evidence="4">Aminotransferase</fullName>
        <ecNumber evidence="4">2.6.1.-</ecNumber>
    </recommendedName>
</protein>
<sequence length="393" mass="43039">MLELIGEQMYSDRINSLPPYLFATIDESKAAIRAKGVDVIDLGVGDPDQPTPAHIVESMCEAVRNPETHTYPSYTGMMSFRKAAADWCKESRGIELDPASQVLTMIGSKEGIAHIPLAFINPGDVALCPDPAYPVYKIGTQFAGGEPYIMPLVEENNFLPDLDAIPKDKLERAKLMFLNYPNNPTSAIADEKFFEEVVQFAKDNDIVVIHDNAYSEMTYDGYKAPSFLSVDGAMDVGIELYSLSKTYNMTGWRLAFAVGNKDIISGVGKVKSNVDSGAFDAIQMAGITALSSSQQCVADMNTMYEERRDALLKGLHELGLDVKPPKATFYVWAPVPDGYDSMGFAKLLLEEAGIVATPGVGFGTYGEGYIRFALTRSVDRINEAVDRMSKLNI</sequence>
<evidence type="ECO:0000256" key="2">
    <source>
        <dbReference type="ARBA" id="ARBA00022576"/>
    </source>
</evidence>
<evidence type="ECO:0000256" key="3">
    <source>
        <dbReference type="ARBA" id="ARBA00022679"/>
    </source>
</evidence>
<dbReference type="InterPro" id="IPR004838">
    <property type="entry name" value="NHTrfase_class1_PyrdxlP-BS"/>
</dbReference>
<dbReference type="Proteomes" id="UP000199259">
    <property type="component" value="Unassembled WGS sequence"/>
</dbReference>
<reference evidence="6 7" key="1">
    <citation type="submission" date="2016-10" db="EMBL/GenBank/DDBJ databases">
        <authorList>
            <person name="Varghese N."/>
            <person name="Submissions S."/>
        </authorList>
    </citation>
    <scope>NUCLEOTIDE SEQUENCE [LARGE SCALE GENOMIC DNA]</scope>
    <source>
        <strain evidence="6 7">PL 12/M</strain>
    </source>
</reference>
<gene>
    <name evidence="6" type="ORF">SAMN04488589_1763</name>
</gene>
<dbReference type="InterPro" id="IPR015422">
    <property type="entry name" value="PyrdxlP-dep_Trfase_small"/>
</dbReference>
<evidence type="ECO:0000256" key="1">
    <source>
        <dbReference type="ARBA" id="ARBA00001933"/>
    </source>
</evidence>
<dbReference type="NCBIfam" id="TIGR03540">
    <property type="entry name" value="DapC_direct"/>
    <property type="match status" value="1"/>
</dbReference>
<dbReference type="Gene3D" id="3.90.1150.10">
    <property type="entry name" value="Aspartate Aminotransferase, domain 1"/>
    <property type="match status" value="1"/>
</dbReference>
<proteinExistence type="inferred from homology"/>
<dbReference type="EMBL" id="FNCA01000005">
    <property type="protein sequence ID" value="SDF94159.1"/>
    <property type="molecule type" value="Genomic_DNA"/>
</dbReference>
<dbReference type="InterPro" id="IPR015421">
    <property type="entry name" value="PyrdxlP-dep_Trfase_major"/>
</dbReference>
<dbReference type="InterPro" id="IPR004839">
    <property type="entry name" value="Aminotransferase_I/II_large"/>
</dbReference>
<dbReference type="SUPFAM" id="SSF53383">
    <property type="entry name" value="PLP-dependent transferases"/>
    <property type="match status" value="1"/>
</dbReference>
<dbReference type="GO" id="GO:0030170">
    <property type="term" value="F:pyridoxal phosphate binding"/>
    <property type="evidence" value="ECO:0007669"/>
    <property type="project" value="InterPro"/>
</dbReference>
<dbReference type="GO" id="GO:0010285">
    <property type="term" value="F:L,L-diaminopimelate aminotransferase activity"/>
    <property type="evidence" value="ECO:0007669"/>
    <property type="project" value="InterPro"/>
</dbReference>
<dbReference type="PROSITE" id="PS00105">
    <property type="entry name" value="AA_TRANSFER_CLASS_1"/>
    <property type="match status" value="1"/>
</dbReference>
<dbReference type="NCBIfam" id="NF006756">
    <property type="entry name" value="PRK09276.1"/>
    <property type="match status" value="1"/>
</dbReference>
<dbReference type="InterPro" id="IPR015424">
    <property type="entry name" value="PyrdxlP-dep_Trfase"/>
</dbReference>
<name>A0A7Z7B082_9EURY</name>
<evidence type="ECO:0000259" key="5">
    <source>
        <dbReference type="Pfam" id="PF00155"/>
    </source>
</evidence>